<dbReference type="PANTHER" id="PTHR22914:SF42">
    <property type="entry name" value="CHITIN SYNTHASE"/>
    <property type="match status" value="1"/>
</dbReference>
<dbReference type="InterPro" id="IPR004835">
    <property type="entry name" value="Chitin_synth"/>
</dbReference>
<dbReference type="InterPro" id="IPR029044">
    <property type="entry name" value="Nucleotide-diphossugar_trans"/>
</dbReference>
<dbReference type="GO" id="GO:0005886">
    <property type="term" value="C:plasma membrane"/>
    <property type="evidence" value="ECO:0007669"/>
    <property type="project" value="UniProtKB-SubCell"/>
</dbReference>
<dbReference type="Pfam" id="PF03142">
    <property type="entry name" value="Chitin_synth_2"/>
    <property type="match status" value="1"/>
</dbReference>
<evidence type="ECO:0000256" key="1">
    <source>
        <dbReference type="ARBA" id="ARBA00004651"/>
    </source>
</evidence>
<comment type="similarity">
    <text evidence="11">Belongs to the chitin synthase family. Class IV subfamily.</text>
</comment>
<proteinExistence type="inferred from homology"/>
<dbReference type="EC" id="2.4.1.16" evidence="2"/>
<evidence type="ECO:0000256" key="5">
    <source>
        <dbReference type="ARBA" id="ARBA00022679"/>
    </source>
</evidence>
<dbReference type="Proteomes" id="UP000245119">
    <property type="component" value="Linkage Group LG13"/>
</dbReference>
<gene>
    <name evidence="15" type="ORF">C0Q70_20507</name>
</gene>
<evidence type="ECO:0000313" key="16">
    <source>
        <dbReference type="Proteomes" id="UP000245119"/>
    </source>
</evidence>
<keyword evidence="9 14" id="KW-0472">Membrane</keyword>
<feature type="compositionally biased region" description="Basic residues" evidence="13">
    <location>
        <begin position="366"/>
        <end position="384"/>
    </location>
</feature>
<reference evidence="15 16" key="1">
    <citation type="submission" date="2018-04" db="EMBL/GenBank/DDBJ databases">
        <title>The genome of golden apple snail Pomacea canaliculata provides insight into stress tolerance and invasive adaptation.</title>
        <authorList>
            <person name="Liu C."/>
            <person name="Liu B."/>
            <person name="Ren Y."/>
            <person name="Zhang Y."/>
            <person name="Wang H."/>
            <person name="Li S."/>
            <person name="Jiang F."/>
            <person name="Yin L."/>
            <person name="Zhang G."/>
            <person name="Qian W."/>
            <person name="Fan W."/>
        </authorList>
    </citation>
    <scope>NUCLEOTIDE SEQUENCE [LARGE SCALE GENOMIC DNA]</scope>
    <source>
        <strain evidence="15">SZHN2017</strain>
        <tissue evidence="15">Muscle</tissue>
    </source>
</reference>
<keyword evidence="3" id="KW-1003">Cell membrane</keyword>
<keyword evidence="4" id="KW-0328">Glycosyltransferase</keyword>
<keyword evidence="10" id="KW-0325">Glycoprotein</keyword>
<dbReference type="FunFam" id="3.90.550.10:FF:000139">
    <property type="entry name" value="Chitin synthase 8"/>
    <property type="match status" value="1"/>
</dbReference>
<evidence type="ECO:0000256" key="11">
    <source>
        <dbReference type="ARBA" id="ARBA00046329"/>
    </source>
</evidence>
<keyword evidence="7 14" id="KW-1133">Transmembrane helix</keyword>
<keyword evidence="16" id="KW-1185">Reference proteome</keyword>
<comment type="subcellular location">
    <subcellularLocation>
        <location evidence="1">Cell membrane</location>
        <topology evidence="1">Multi-pass membrane protein</topology>
    </subcellularLocation>
</comment>
<dbReference type="PANTHER" id="PTHR22914">
    <property type="entry name" value="CHITIN SYNTHASE"/>
    <property type="match status" value="1"/>
</dbReference>
<dbReference type="EMBL" id="PZQS01000013">
    <property type="protein sequence ID" value="PVD20013.1"/>
    <property type="molecule type" value="Genomic_DNA"/>
</dbReference>
<keyword evidence="8" id="KW-0175">Coiled coil</keyword>
<dbReference type="Gene3D" id="3.90.550.10">
    <property type="entry name" value="Spore Coat Polysaccharide Biosynthesis Protein SpsA, Chain A"/>
    <property type="match status" value="1"/>
</dbReference>
<keyword evidence="5" id="KW-0808">Transferase</keyword>
<dbReference type="OrthoDB" id="370884at2759"/>
<evidence type="ECO:0000256" key="3">
    <source>
        <dbReference type="ARBA" id="ARBA00022475"/>
    </source>
</evidence>
<dbReference type="SUPFAM" id="SSF53448">
    <property type="entry name" value="Nucleotide-diphospho-sugar transferases"/>
    <property type="match status" value="1"/>
</dbReference>
<evidence type="ECO:0000256" key="9">
    <source>
        <dbReference type="ARBA" id="ARBA00023136"/>
    </source>
</evidence>
<evidence type="ECO:0000256" key="6">
    <source>
        <dbReference type="ARBA" id="ARBA00022692"/>
    </source>
</evidence>
<evidence type="ECO:0000256" key="7">
    <source>
        <dbReference type="ARBA" id="ARBA00022989"/>
    </source>
</evidence>
<dbReference type="AlphaFoldDB" id="A0A2T7NFQ9"/>
<sequence>MVVLTMSMSAMSVQVPDWRKFSVATATQGLSGRFCDLPPDSYSLVYLELLATMLVTYLASLACKLHMQKAAFALPLMLSPPVSLAIVYLQCHFHFLPTHWHMGTWYCPAMEWQDLIMPVACAAALWMSYCLIVSHIWFPKSERMAKVEKLFTTPHFDAIFPDFNLTLRRRRNDRELRATRLERFTYVGDDAELGDAPTDDSSDVIPKVYVCATMWHETQREMTQLLKSLFRLDYVHCASRLAQEKFRIRDPDYFDLEIHLIFDDSFDLDEDLTALCPTLLSVVKGPIVIPPPVKTPAPYGGRLVWTMPGQTKMYVHLKNKNLIRHRKRWSQVMYLYYLLGFRLLGGKDETHDMTTAEEEDEEKVSNVRHRKDKTKSKNKGFSKRRKRAAMPLRSLLGHMPPEKYEKTIQMSENTFIMTLDGDVDFQPDSVKLLLDRMKKNKKVGAVCGRIHPIGSGKPMVWYQQFEYAVGHWLQKASEHVFGCVLCCPGCFSLFRGSALMDDNVVKRYTTKPTEAAHFIQFEQGEDRWLCTLLLQQGHRIDYSAGADALTFAPETFNEFFNQRRRWSPSTLANMMDLLSSWHETVRMNDNISRLYISTSSS</sequence>
<accession>A0A2T7NFQ9</accession>
<feature type="region of interest" description="Disordered" evidence="13">
    <location>
        <begin position="354"/>
        <end position="384"/>
    </location>
</feature>
<dbReference type="CDD" id="cd04190">
    <property type="entry name" value="Chitin_synth_C"/>
    <property type="match status" value="1"/>
</dbReference>
<evidence type="ECO:0000256" key="10">
    <source>
        <dbReference type="ARBA" id="ARBA00023180"/>
    </source>
</evidence>
<protein>
    <recommendedName>
        <fullName evidence="2">chitin synthase</fullName>
        <ecNumber evidence="2">2.4.1.16</ecNumber>
    </recommendedName>
</protein>
<organism evidence="15 16">
    <name type="scientific">Pomacea canaliculata</name>
    <name type="common">Golden apple snail</name>
    <dbReference type="NCBI Taxonomy" id="400727"/>
    <lineage>
        <taxon>Eukaryota</taxon>
        <taxon>Metazoa</taxon>
        <taxon>Spiralia</taxon>
        <taxon>Lophotrochozoa</taxon>
        <taxon>Mollusca</taxon>
        <taxon>Gastropoda</taxon>
        <taxon>Caenogastropoda</taxon>
        <taxon>Architaenioglossa</taxon>
        <taxon>Ampullarioidea</taxon>
        <taxon>Ampullariidae</taxon>
        <taxon>Pomacea</taxon>
    </lineage>
</organism>
<evidence type="ECO:0000256" key="13">
    <source>
        <dbReference type="SAM" id="MobiDB-lite"/>
    </source>
</evidence>
<dbReference type="GO" id="GO:0006031">
    <property type="term" value="P:chitin biosynthetic process"/>
    <property type="evidence" value="ECO:0007669"/>
    <property type="project" value="TreeGrafter"/>
</dbReference>
<comment type="caution">
    <text evidence="15">The sequence shown here is derived from an EMBL/GenBank/DDBJ whole genome shotgun (WGS) entry which is preliminary data.</text>
</comment>
<evidence type="ECO:0000256" key="4">
    <source>
        <dbReference type="ARBA" id="ARBA00022676"/>
    </source>
</evidence>
<dbReference type="STRING" id="400727.A0A2T7NFQ9"/>
<feature type="transmembrane region" description="Helical" evidence="14">
    <location>
        <begin position="44"/>
        <end position="63"/>
    </location>
</feature>
<feature type="transmembrane region" description="Helical" evidence="14">
    <location>
        <begin position="70"/>
        <end position="95"/>
    </location>
</feature>
<evidence type="ECO:0000256" key="14">
    <source>
        <dbReference type="SAM" id="Phobius"/>
    </source>
</evidence>
<feature type="transmembrane region" description="Helical" evidence="14">
    <location>
        <begin position="115"/>
        <end position="138"/>
    </location>
</feature>
<dbReference type="GO" id="GO:0004100">
    <property type="term" value="F:chitin synthase activity"/>
    <property type="evidence" value="ECO:0007669"/>
    <property type="project" value="UniProtKB-EC"/>
</dbReference>
<comment type="catalytic activity">
    <reaction evidence="12">
        <text>[(1-&gt;4)-N-acetyl-beta-D-glucosaminyl](n) + UDP-N-acetyl-alpha-D-glucosamine = [(1-&gt;4)-N-acetyl-beta-D-glucosaminyl](n+1) + UDP + H(+)</text>
        <dbReference type="Rhea" id="RHEA:16637"/>
        <dbReference type="Rhea" id="RHEA-COMP:9593"/>
        <dbReference type="Rhea" id="RHEA-COMP:9595"/>
        <dbReference type="ChEBI" id="CHEBI:15378"/>
        <dbReference type="ChEBI" id="CHEBI:17029"/>
        <dbReference type="ChEBI" id="CHEBI:57705"/>
        <dbReference type="ChEBI" id="CHEBI:58223"/>
        <dbReference type="EC" id="2.4.1.16"/>
    </reaction>
</comment>
<evidence type="ECO:0000256" key="12">
    <source>
        <dbReference type="ARBA" id="ARBA00048014"/>
    </source>
</evidence>
<evidence type="ECO:0000256" key="2">
    <source>
        <dbReference type="ARBA" id="ARBA00012543"/>
    </source>
</evidence>
<evidence type="ECO:0000256" key="8">
    <source>
        <dbReference type="ARBA" id="ARBA00023054"/>
    </source>
</evidence>
<keyword evidence="6 14" id="KW-0812">Transmembrane</keyword>
<evidence type="ECO:0000313" key="15">
    <source>
        <dbReference type="EMBL" id="PVD20013.1"/>
    </source>
</evidence>
<name>A0A2T7NFQ9_POMCA</name>